<dbReference type="STRING" id="47854.GA0070603_2377"/>
<feature type="region of interest" description="Disordered" evidence="1">
    <location>
        <begin position="1"/>
        <end position="106"/>
    </location>
</feature>
<organism evidence="3 4">
    <name type="scientific">Micromonospora chersina</name>
    <dbReference type="NCBI Taxonomy" id="47854"/>
    <lineage>
        <taxon>Bacteria</taxon>
        <taxon>Bacillati</taxon>
        <taxon>Actinomycetota</taxon>
        <taxon>Actinomycetes</taxon>
        <taxon>Micromonosporales</taxon>
        <taxon>Micromonosporaceae</taxon>
        <taxon>Micromonospora</taxon>
    </lineage>
</organism>
<gene>
    <name evidence="3" type="ORF">GA0070603_2377</name>
</gene>
<accession>A0A1C6UTD5</accession>
<keyword evidence="2" id="KW-0812">Transmembrane</keyword>
<keyword evidence="2" id="KW-1133">Transmembrane helix</keyword>
<evidence type="ECO:0000256" key="1">
    <source>
        <dbReference type="SAM" id="MobiDB-lite"/>
    </source>
</evidence>
<evidence type="ECO:0008006" key="5">
    <source>
        <dbReference type="Google" id="ProtNLM"/>
    </source>
</evidence>
<protein>
    <recommendedName>
        <fullName evidence="5">Flagellar basal body-associated protein FliL</fullName>
    </recommendedName>
</protein>
<feature type="compositionally biased region" description="Low complexity" evidence="1">
    <location>
        <begin position="92"/>
        <end position="101"/>
    </location>
</feature>
<evidence type="ECO:0000256" key="2">
    <source>
        <dbReference type="SAM" id="Phobius"/>
    </source>
</evidence>
<dbReference type="Proteomes" id="UP000198605">
    <property type="component" value="Unassembled WGS sequence"/>
</dbReference>
<keyword evidence="2" id="KW-0472">Membrane</keyword>
<feature type="compositionally biased region" description="Gly residues" evidence="1">
    <location>
        <begin position="57"/>
        <end position="73"/>
    </location>
</feature>
<dbReference type="GeneID" id="43279026"/>
<sequence>MSQPPSSPYPGSYPPPQQPGGYQPPQQPSYGGGYPPAPQQQPQYGGGYPQSGQPGQQYGGGYPESGQQYGGQQPGQQYGQQPGQQYGGGYPETGQPGYGAPAPLPPKKKSSAGKIVLIVLAVVLVLCVGGGAIALFATKDKVGEVVTATKTRLVEPATLAGRPKVSEPQLQQAATQMKSEIAKDVPNATSTVGAFYGEPEKKDLVMIAGASGVIADPKKEMADAITAITPELGAKEFKTVNAGPLGGDAKCGDGKTEDIPVAVCIWADKGSLGMVVVYFKSAAEIQSEFVTMRGEIEKQG</sequence>
<dbReference type="AlphaFoldDB" id="A0A1C6UTD5"/>
<name>A0A1C6UTD5_9ACTN</name>
<reference evidence="4" key="1">
    <citation type="submission" date="2016-06" db="EMBL/GenBank/DDBJ databases">
        <authorList>
            <person name="Varghese N."/>
            <person name="Submissions Spin"/>
        </authorList>
    </citation>
    <scope>NUCLEOTIDE SEQUENCE [LARGE SCALE GENOMIC DNA]</scope>
    <source>
        <strain evidence="4">DSM 44151</strain>
    </source>
</reference>
<evidence type="ECO:0000313" key="4">
    <source>
        <dbReference type="Proteomes" id="UP000198605"/>
    </source>
</evidence>
<feature type="transmembrane region" description="Helical" evidence="2">
    <location>
        <begin position="115"/>
        <end position="137"/>
    </location>
</feature>
<feature type="compositionally biased region" description="Pro residues" evidence="1">
    <location>
        <begin position="1"/>
        <end position="18"/>
    </location>
</feature>
<dbReference type="EMBL" id="FMIB01000002">
    <property type="protein sequence ID" value="SCL57238.1"/>
    <property type="molecule type" value="Genomic_DNA"/>
</dbReference>
<dbReference type="OrthoDB" id="3868477at2"/>
<keyword evidence="4" id="KW-1185">Reference proteome</keyword>
<proteinExistence type="predicted"/>
<dbReference type="RefSeq" id="WP_091311751.1">
    <property type="nucleotide sequence ID" value="NZ_FMIB01000002.1"/>
</dbReference>
<feature type="compositionally biased region" description="Low complexity" evidence="1">
    <location>
        <begin position="74"/>
        <end position="84"/>
    </location>
</feature>
<evidence type="ECO:0000313" key="3">
    <source>
        <dbReference type="EMBL" id="SCL57238.1"/>
    </source>
</evidence>